<reference evidence="2" key="1">
    <citation type="journal article" date="2021" name="PeerJ">
        <title>Extensive microbial diversity within the chicken gut microbiome revealed by metagenomics and culture.</title>
        <authorList>
            <person name="Gilroy R."/>
            <person name="Ravi A."/>
            <person name="Getino M."/>
            <person name="Pursley I."/>
            <person name="Horton D.L."/>
            <person name="Alikhan N.F."/>
            <person name="Baker D."/>
            <person name="Gharbi K."/>
            <person name="Hall N."/>
            <person name="Watson M."/>
            <person name="Adriaenssens E.M."/>
            <person name="Foster-Nyarko E."/>
            <person name="Jarju S."/>
            <person name="Secka A."/>
            <person name="Antonio M."/>
            <person name="Oren A."/>
            <person name="Chaudhuri R.R."/>
            <person name="La Ragione R."/>
            <person name="Hildebrand F."/>
            <person name="Pallen M.J."/>
        </authorList>
    </citation>
    <scope>NUCLEOTIDE SEQUENCE</scope>
    <source>
        <strain evidence="2">CHK187-5294</strain>
    </source>
</reference>
<feature type="transmembrane region" description="Helical" evidence="1">
    <location>
        <begin position="21"/>
        <end position="41"/>
    </location>
</feature>
<keyword evidence="1" id="KW-0472">Membrane</keyword>
<accession>A0A9D2IDV1</accession>
<evidence type="ECO:0000313" key="2">
    <source>
        <dbReference type="EMBL" id="HIZ03826.1"/>
    </source>
</evidence>
<comment type="caution">
    <text evidence="2">The sequence shown here is derived from an EMBL/GenBank/DDBJ whole genome shotgun (WGS) entry which is preliminary data.</text>
</comment>
<dbReference type="Proteomes" id="UP000824132">
    <property type="component" value="Unassembled WGS sequence"/>
</dbReference>
<keyword evidence="1" id="KW-0812">Transmembrane</keyword>
<feature type="transmembrane region" description="Helical" evidence="1">
    <location>
        <begin position="47"/>
        <end position="71"/>
    </location>
</feature>
<reference evidence="2" key="2">
    <citation type="submission" date="2021-04" db="EMBL/GenBank/DDBJ databases">
        <authorList>
            <person name="Gilroy R."/>
        </authorList>
    </citation>
    <scope>NUCLEOTIDE SEQUENCE</scope>
    <source>
        <strain evidence="2">CHK187-5294</strain>
    </source>
</reference>
<sequence length="88" mass="9462">MKGKKGGTPAQYKSAIAGLTPAFAVIEVMFVAIAVYLFIAYADRPMYGGMFLIFAGVVLAVYLVMLFILLAKAKRAAGQEKGRNKGEK</sequence>
<evidence type="ECO:0000256" key="1">
    <source>
        <dbReference type="SAM" id="Phobius"/>
    </source>
</evidence>
<dbReference type="EMBL" id="DXCL01000032">
    <property type="protein sequence ID" value="HIZ03826.1"/>
    <property type="molecule type" value="Genomic_DNA"/>
</dbReference>
<protein>
    <submittedName>
        <fullName evidence="2">Uncharacterized protein</fullName>
    </submittedName>
</protein>
<name>A0A9D2IDV1_9FIRM</name>
<dbReference type="AlphaFoldDB" id="A0A9D2IDV1"/>
<gene>
    <name evidence="2" type="ORF">H9727_06020</name>
</gene>
<organism evidence="2 3">
    <name type="scientific">Candidatus Borkfalkia avistercoris</name>
    <dbReference type="NCBI Taxonomy" id="2838504"/>
    <lineage>
        <taxon>Bacteria</taxon>
        <taxon>Bacillati</taxon>
        <taxon>Bacillota</taxon>
        <taxon>Clostridia</taxon>
        <taxon>Christensenellales</taxon>
        <taxon>Christensenellaceae</taxon>
        <taxon>Candidatus Borkfalkia</taxon>
    </lineage>
</organism>
<keyword evidence="1" id="KW-1133">Transmembrane helix</keyword>
<proteinExistence type="predicted"/>
<evidence type="ECO:0000313" key="3">
    <source>
        <dbReference type="Proteomes" id="UP000824132"/>
    </source>
</evidence>